<dbReference type="AlphaFoldDB" id="A0A9Q0GL15"/>
<accession>A0A9Q0GL15</accession>
<gene>
    <name evidence="1" type="ORF">NE237_000037</name>
</gene>
<dbReference type="EMBL" id="JAMYWD010002956">
    <property type="protein sequence ID" value="KAJ4933738.1"/>
    <property type="molecule type" value="Genomic_DNA"/>
</dbReference>
<comment type="caution">
    <text evidence="1">The sequence shown here is derived from an EMBL/GenBank/DDBJ whole genome shotgun (WGS) entry which is preliminary data.</text>
</comment>
<keyword evidence="2" id="KW-1185">Reference proteome</keyword>
<dbReference type="Proteomes" id="UP001141806">
    <property type="component" value="Unassembled WGS sequence"/>
</dbReference>
<evidence type="ECO:0000313" key="2">
    <source>
        <dbReference type="Proteomes" id="UP001141806"/>
    </source>
</evidence>
<organism evidence="1 2">
    <name type="scientific">Protea cynaroides</name>
    <dbReference type="NCBI Taxonomy" id="273540"/>
    <lineage>
        <taxon>Eukaryota</taxon>
        <taxon>Viridiplantae</taxon>
        <taxon>Streptophyta</taxon>
        <taxon>Embryophyta</taxon>
        <taxon>Tracheophyta</taxon>
        <taxon>Spermatophyta</taxon>
        <taxon>Magnoliopsida</taxon>
        <taxon>Proteales</taxon>
        <taxon>Proteaceae</taxon>
        <taxon>Protea</taxon>
    </lineage>
</organism>
<name>A0A9Q0GL15_9MAGN</name>
<evidence type="ECO:0000313" key="1">
    <source>
        <dbReference type="EMBL" id="KAJ4933738.1"/>
    </source>
</evidence>
<dbReference type="OrthoDB" id="1350766at2759"/>
<sequence>MEQKGRTRVKRPIIIFFQESSLNAILAIDAAVQLGQVIGMGMAIDGKYSKEINENLGDSEDFSGISLLATIASNNNMDGGTDNPENGSALEVSFVQEGSYDVLVNNEFSLEVKESDMDHLPRIGQGKWPQGLLSMAKQSFKPFPSDGLRQMASKACVNVKVVIEAETNGLKGSCQRQNSHSDHPP</sequence>
<protein>
    <submittedName>
        <fullName evidence="1">Uncharacterized protein</fullName>
    </submittedName>
</protein>
<reference evidence="1" key="1">
    <citation type="journal article" date="2023" name="Plant J.">
        <title>The genome of the king protea, Protea cynaroides.</title>
        <authorList>
            <person name="Chang J."/>
            <person name="Duong T.A."/>
            <person name="Schoeman C."/>
            <person name="Ma X."/>
            <person name="Roodt D."/>
            <person name="Barker N."/>
            <person name="Li Z."/>
            <person name="Van de Peer Y."/>
            <person name="Mizrachi E."/>
        </authorList>
    </citation>
    <scope>NUCLEOTIDE SEQUENCE</scope>
    <source>
        <tissue evidence="1">Young leaves</tissue>
    </source>
</reference>
<proteinExistence type="predicted"/>